<dbReference type="InterPro" id="IPR015422">
    <property type="entry name" value="PyrdxlP-dep_Trfase_small"/>
</dbReference>
<accession>A0A1M6KQD1</accession>
<evidence type="ECO:0000256" key="6">
    <source>
        <dbReference type="RuleBase" id="RU000481"/>
    </source>
</evidence>
<dbReference type="AlphaFoldDB" id="A0A1M6KQD1"/>
<evidence type="ECO:0000256" key="1">
    <source>
        <dbReference type="ARBA" id="ARBA00001933"/>
    </source>
</evidence>
<dbReference type="OrthoDB" id="9802328at2"/>
<evidence type="ECO:0000259" key="7">
    <source>
        <dbReference type="Pfam" id="PF00155"/>
    </source>
</evidence>
<protein>
    <recommendedName>
        <fullName evidence="6">Aminotransferase</fullName>
        <ecNumber evidence="6">2.6.1.-</ecNumber>
    </recommendedName>
</protein>
<dbReference type="InterPro" id="IPR015421">
    <property type="entry name" value="PyrdxlP-dep_Trfase_major"/>
</dbReference>
<evidence type="ECO:0000313" key="9">
    <source>
        <dbReference type="Proteomes" id="UP000184080"/>
    </source>
</evidence>
<evidence type="ECO:0000313" key="8">
    <source>
        <dbReference type="EMBL" id="SHJ61137.1"/>
    </source>
</evidence>
<dbReference type="PANTHER" id="PTHR46383">
    <property type="entry name" value="ASPARTATE AMINOTRANSFERASE"/>
    <property type="match status" value="1"/>
</dbReference>
<feature type="domain" description="Aminotransferase class I/classII large" evidence="7">
    <location>
        <begin position="26"/>
        <end position="370"/>
    </location>
</feature>
<keyword evidence="3 6" id="KW-0032">Aminotransferase</keyword>
<keyword evidence="9" id="KW-1185">Reference proteome</keyword>
<dbReference type="EMBL" id="FQZO01000006">
    <property type="protein sequence ID" value="SHJ61137.1"/>
    <property type="molecule type" value="Genomic_DNA"/>
</dbReference>
<dbReference type="GO" id="GO:0008483">
    <property type="term" value="F:transaminase activity"/>
    <property type="evidence" value="ECO:0007669"/>
    <property type="project" value="UniProtKB-KW"/>
</dbReference>
<gene>
    <name evidence="8" type="ORF">SAMN05444401_3457</name>
</gene>
<sequence>MNKYVQNIEISGIRKFFNKVIEVPEAISLTLGQPDFPMPIKIKEAMINAINMDKTTYTPNAGIYELRKEICHYLSSMEIDYNPEEVCITAGGSEALYSTLTALINQGDNLLIPSPGYPAYKSIGALLGAEIKEYPLNSDFTFNVDSIKDLIHTEKNNYLVLSFPSNPTGGIITKEQLEELHKVILQNNIMVITDEIYAALCYEKYHSIAAFKDIKEKVVYVSGFSKMFSMTGLRIGYVCASKNLLDEIMKVHQYNVSCANSVAQYGALEGLRTSMQEVLHMKEEFMKRRDYTYERLKGIGFNCNLPQGAFYIFPSIEKFNTNSEKFCESLLYQGKVACVPGSAFGKYGEGFIRISYSYSFGELEEALNRIETWVNMV</sequence>
<name>A0A1M6KQD1_9CLOT</name>
<dbReference type="GO" id="GO:0030170">
    <property type="term" value="F:pyridoxal phosphate binding"/>
    <property type="evidence" value="ECO:0007669"/>
    <property type="project" value="InterPro"/>
</dbReference>
<comment type="similarity">
    <text evidence="2 6">Belongs to the class-I pyridoxal-phosphate-dependent aminotransferase family.</text>
</comment>
<dbReference type="Gene3D" id="3.40.640.10">
    <property type="entry name" value="Type I PLP-dependent aspartate aminotransferase-like (Major domain)"/>
    <property type="match status" value="1"/>
</dbReference>
<dbReference type="Gene3D" id="3.90.1150.10">
    <property type="entry name" value="Aspartate Aminotransferase, domain 1"/>
    <property type="match status" value="1"/>
</dbReference>
<dbReference type="STRING" id="1121298.SAMN05444401_3457"/>
<keyword evidence="5" id="KW-0663">Pyridoxal phosphate</keyword>
<proteinExistence type="inferred from homology"/>
<dbReference type="Proteomes" id="UP000184080">
    <property type="component" value="Unassembled WGS sequence"/>
</dbReference>
<dbReference type="PANTHER" id="PTHR46383:SF4">
    <property type="entry name" value="AMINOTRANSFERASE"/>
    <property type="match status" value="1"/>
</dbReference>
<dbReference type="InterPro" id="IPR015424">
    <property type="entry name" value="PyrdxlP-dep_Trfase"/>
</dbReference>
<dbReference type="EC" id="2.6.1.-" evidence="6"/>
<keyword evidence="4 6" id="KW-0808">Transferase</keyword>
<evidence type="ECO:0000256" key="5">
    <source>
        <dbReference type="ARBA" id="ARBA00022898"/>
    </source>
</evidence>
<dbReference type="InterPro" id="IPR050596">
    <property type="entry name" value="AspAT/PAT-like"/>
</dbReference>
<dbReference type="Pfam" id="PF00155">
    <property type="entry name" value="Aminotran_1_2"/>
    <property type="match status" value="1"/>
</dbReference>
<dbReference type="InterPro" id="IPR004838">
    <property type="entry name" value="NHTrfase_class1_PyrdxlP-BS"/>
</dbReference>
<dbReference type="RefSeq" id="WP_073009578.1">
    <property type="nucleotide sequence ID" value="NZ_FQZO01000006.1"/>
</dbReference>
<evidence type="ECO:0000256" key="3">
    <source>
        <dbReference type="ARBA" id="ARBA00022576"/>
    </source>
</evidence>
<reference evidence="8 9" key="1">
    <citation type="submission" date="2016-11" db="EMBL/GenBank/DDBJ databases">
        <authorList>
            <person name="Jaros S."/>
            <person name="Januszkiewicz K."/>
            <person name="Wedrychowicz H."/>
        </authorList>
    </citation>
    <scope>NUCLEOTIDE SEQUENCE [LARGE SCALE GENOMIC DNA]</scope>
    <source>
        <strain evidence="8 9">DSM 21864</strain>
    </source>
</reference>
<dbReference type="PROSITE" id="PS00105">
    <property type="entry name" value="AA_TRANSFER_CLASS_1"/>
    <property type="match status" value="1"/>
</dbReference>
<dbReference type="CDD" id="cd00609">
    <property type="entry name" value="AAT_like"/>
    <property type="match status" value="1"/>
</dbReference>
<dbReference type="InterPro" id="IPR004839">
    <property type="entry name" value="Aminotransferase_I/II_large"/>
</dbReference>
<evidence type="ECO:0000256" key="4">
    <source>
        <dbReference type="ARBA" id="ARBA00022679"/>
    </source>
</evidence>
<comment type="cofactor">
    <cofactor evidence="1 6">
        <name>pyridoxal 5'-phosphate</name>
        <dbReference type="ChEBI" id="CHEBI:597326"/>
    </cofactor>
</comment>
<evidence type="ECO:0000256" key="2">
    <source>
        <dbReference type="ARBA" id="ARBA00007441"/>
    </source>
</evidence>
<organism evidence="8 9">
    <name type="scientific">Clostridium amylolyticum</name>
    <dbReference type="NCBI Taxonomy" id="1121298"/>
    <lineage>
        <taxon>Bacteria</taxon>
        <taxon>Bacillati</taxon>
        <taxon>Bacillota</taxon>
        <taxon>Clostridia</taxon>
        <taxon>Eubacteriales</taxon>
        <taxon>Clostridiaceae</taxon>
        <taxon>Clostridium</taxon>
    </lineage>
</organism>
<dbReference type="SUPFAM" id="SSF53383">
    <property type="entry name" value="PLP-dependent transferases"/>
    <property type="match status" value="1"/>
</dbReference>
<dbReference type="GO" id="GO:0006520">
    <property type="term" value="P:amino acid metabolic process"/>
    <property type="evidence" value="ECO:0007669"/>
    <property type="project" value="InterPro"/>
</dbReference>